<dbReference type="Proteomes" id="UP000015100">
    <property type="component" value="Unassembled WGS sequence"/>
</dbReference>
<keyword evidence="2" id="KW-0347">Helicase</keyword>
<reference evidence="4 5" key="1">
    <citation type="journal article" date="2013" name="PLoS Genet.">
        <title>Genomic mechanisms accounting for the adaptation to parasitism in nematode-trapping fungi.</title>
        <authorList>
            <person name="Meerupati T."/>
            <person name="Andersson K.M."/>
            <person name="Friman E."/>
            <person name="Kumar D."/>
            <person name="Tunlid A."/>
            <person name="Ahren D."/>
        </authorList>
    </citation>
    <scope>NUCLEOTIDE SEQUENCE [LARGE SCALE GENOMIC DNA]</scope>
    <source>
        <strain evidence="4 5">CBS 200.50</strain>
    </source>
</reference>
<keyword evidence="2" id="KW-0547">Nucleotide-binding</keyword>
<dbReference type="InterPro" id="IPR055124">
    <property type="entry name" value="PIN-like_DDX60"/>
</dbReference>
<dbReference type="GO" id="GO:0004386">
    <property type="term" value="F:helicase activity"/>
    <property type="evidence" value="ECO:0007669"/>
    <property type="project" value="UniProtKB-KW"/>
</dbReference>
<evidence type="ECO:0000256" key="1">
    <source>
        <dbReference type="ARBA" id="ARBA00022801"/>
    </source>
</evidence>
<dbReference type="GO" id="GO:0016787">
    <property type="term" value="F:hydrolase activity"/>
    <property type="evidence" value="ECO:0007669"/>
    <property type="project" value="UniProtKB-KW"/>
</dbReference>
<dbReference type="EMBL" id="AQGS01000048">
    <property type="protein sequence ID" value="EPS44374.1"/>
    <property type="molecule type" value="Genomic_DNA"/>
</dbReference>
<comment type="caution">
    <text evidence="4">The sequence shown here is derived from an EMBL/GenBank/DDBJ whole genome shotgun (WGS) entry which is preliminary data.</text>
</comment>
<dbReference type="HOGENOM" id="CLU_580049_0_0_1"/>
<dbReference type="GO" id="GO:0005737">
    <property type="term" value="C:cytoplasm"/>
    <property type="evidence" value="ECO:0007669"/>
    <property type="project" value="TreeGrafter"/>
</dbReference>
<dbReference type="OMA" id="HVEWILL"/>
<dbReference type="AlphaFoldDB" id="S8ANG3"/>
<dbReference type="OrthoDB" id="5350014at2759"/>
<keyword evidence="5" id="KW-1185">Reference proteome</keyword>
<dbReference type="STRING" id="1284197.S8ANG3"/>
<evidence type="ECO:0000256" key="2">
    <source>
        <dbReference type="ARBA" id="ARBA00022806"/>
    </source>
</evidence>
<reference evidence="5" key="2">
    <citation type="submission" date="2013-04" db="EMBL/GenBank/DDBJ databases">
        <title>Genomic mechanisms accounting for the adaptation to parasitism in nematode-trapping fungi.</title>
        <authorList>
            <person name="Ahren D.G."/>
        </authorList>
    </citation>
    <scope>NUCLEOTIDE SEQUENCE [LARGE SCALE GENOMIC DNA]</scope>
    <source>
        <strain evidence="5">CBS 200.50</strain>
    </source>
</reference>
<dbReference type="InterPro" id="IPR052431">
    <property type="entry name" value="SKI2_subfamily_helicases"/>
</dbReference>
<sequence length="471" mass="53901">MTVFLNPTMEPNESTHKPSYEGLAHISSWYGGLRPLFLDLVGDYAGEELFFIEGDSLCLHVFGDTRIEITDGPAVVHGIYVMEKFLSNLKQRGCNFHIVFFEAHKLLSFDHGKVDSDKAFRYILIREAFTCHLQQSISSDNPVKVHFFNSLNDLAFKKYLDEAKPYFCMAHDATTTNGDRKEQYYLQSAILCRMMLNGYNIALLDTVEFKDSKAMTSVVEGHSFSQFTESIQRKVAEEMADAFKVLEHEFEFDEIYTTTEVKHEAEKYIKHPREYTVIAVLSGVANEDYKARSLVEKFGYAFLHHTVLMDTLSLEERCLPDIMFDSNKVGQLNNFINYVCRCMSFMLEDFSNFESLKQMYPDTTFNLCDIIDIRLFKYCLANQDFGDKALAVETLSKALEIQVGIELSPLPKKYLNARVVPRTGEGQSQLAVLPFNHPAFDSHLSVIKLDVDDEDFDTLAPLHQLAPEKTH</sequence>
<feature type="domain" description="ATP-dependent RNA helicase DDX60 PIN-like" evidence="3">
    <location>
        <begin position="39"/>
        <end position="208"/>
    </location>
</feature>
<keyword evidence="1" id="KW-0378">Hydrolase</keyword>
<name>S8ANG3_DACHA</name>
<organism evidence="4 5">
    <name type="scientific">Dactylellina haptotyla (strain CBS 200.50)</name>
    <name type="common">Nematode-trapping fungus</name>
    <name type="synonym">Monacrosporium haptotylum</name>
    <dbReference type="NCBI Taxonomy" id="1284197"/>
    <lineage>
        <taxon>Eukaryota</taxon>
        <taxon>Fungi</taxon>
        <taxon>Dikarya</taxon>
        <taxon>Ascomycota</taxon>
        <taxon>Pezizomycotina</taxon>
        <taxon>Orbiliomycetes</taxon>
        <taxon>Orbiliales</taxon>
        <taxon>Orbiliaceae</taxon>
        <taxon>Dactylellina</taxon>
    </lineage>
</organism>
<evidence type="ECO:0000313" key="4">
    <source>
        <dbReference type="EMBL" id="EPS44374.1"/>
    </source>
</evidence>
<dbReference type="PANTHER" id="PTHR44533">
    <property type="entry name" value="DEAD/H RNA HELICASE, PUTATIVE-RELATED"/>
    <property type="match status" value="1"/>
</dbReference>
<evidence type="ECO:0000259" key="3">
    <source>
        <dbReference type="Pfam" id="PF23002"/>
    </source>
</evidence>
<dbReference type="PANTHER" id="PTHR44533:SF4">
    <property type="entry name" value="DEAD_H RNA HELICASE, PUTATIVE-RELATED"/>
    <property type="match status" value="1"/>
</dbReference>
<protein>
    <recommendedName>
        <fullName evidence="3">ATP-dependent RNA helicase DDX60 PIN-like domain-containing protein</fullName>
    </recommendedName>
</protein>
<evidence type="ECO:0000313" key="5">
    <source>
        <dbReference type="Proteomes" id="UP000015100"/>
    </source>
</evidence>
<proteinExistence type="predicted"/>
<dbReference type="Pfam" id="PF23002">
    <property type="entry name" value="PIN-like_DDX60"/>
    <property type="match status" value="1"/>
</dbReference>
<gene>
    <name evidence="4" type="ORF">H072_1644</name>
</gene>
<dbReference type="eggNOG" id="KOG0949">
    <property type="taxonomic scope" value="Eukaryota"/>
</dbReference>
<keyword evidence="2" id="KW-0067">ATP-binding</keyword>
<accession>S8ANG3</accession>